<feature type="compositionally biased region" description="Basic and acidic residues" evidence="11">
    <location>
        <begin position="867"/>
        <end position="878"/>
    </location>
</feature>
<protein>
    <recommendedName>
        <fullName evidence="12">C2H2-type domain-containing protein</fullName>
    </recommendedName>
</protein>
<feature type="compositionally biased region" description="Polar residues" evidence="11">
    <location>
        <begin position="68"/>
        <end position="87"/>
    </location>
</feature>
<evidence type="ECO:0000256" key="5">
    <source>
        <dbReference type="ARBA" id="ARBA00022737"/>
    </source>
</evidence>
<evidence type="ECO:0000256" key="11">
    <source>
        <dbReference type="SAM" id="MobiDB-lite"/>
    </source>
</evidence>
<comment type="caution">
    <text evidence="13">The sequence shown here is derived from an EMBL/GenBank/DDBJ whole genome shotgun (WGS) entry which is preliminary data.</text>
</comment>
<feature type="domain" description="C2H2-type" evidence="12">
    <location>
        <begin position="337"/>
        <end position="364"/>
    </location>
</feature>
<dbReference type="FunFam" id="3.30.160.60:FF:001482">
    <property type="entry name" value="Hunchback"/>
    <property type="match status" value="1"/>
</dbReference>
<proteinExistence type="inferred from homology"/>
<accession>A0AAN8G5J3</accession>
<gene>
    <name evidence="13" type="ORF">SNE40_022012</name>
</gene>
<dbReference type="GO" id="GO:0040034">
    <property type="term" value="P:regulation of development, heterochronic"/>
    <property type="evidence" value="ECO:0007669"/>
    <property type="project" value="UniProtKB-ARBA"/>
</dbReference>
<keyword evidence="4" id="KW-0479">Metal-binding</keyword>
<dbReference type="GO" id="GO:0005634">
    <property type="term" value="C:nucleus"/>
    <property type="evidence" value="ECO:0007669"/>
    <property type="project" value="UniProtKB-SubCell"/>
</dbReference>
<evidence type="ECO:0000256" key="4">
    <source>
        <dbReference type="ARBA" id="ARBA00022723"/>
    </source>
</evidence>
<feature type="domain" description="C2H2-type" evidence="12">
    <location>
        <begin position="970"/>
        <end position="997"/>
    </location>
</feature>
<feature type="region of interest" description="Disordered" evidence="11">
    <location>
        <begin position="778"/>
        <end position="847"/>
    </location>
</feature>
<organism evidence="13 14">
    <name type="scientific">Patella caerulea</name>
    <name type="common">Rayed Mediterranean limpet</name>
    <dbReference type="NCBI Taxonomy" id="87958"/>
    <lineage>
        <taxon>Eukaryota</taxon>
        <taxon>Metazoa</taxon>
        <taxon>Spiralia</taxon>
        <taxon>Lophotrochozoa</taxon>
        <taxon>Mollusca</taxon>
        <taxon>Gastropoda</taxon>
        <taxon>Patellogastropoda</taxon>
        <taxon>Patelloidea</taxon>
        <taxon>Patellidae</taxon>
        <taxon>Patella</taxon>
    </lineage>
</organism>
<feature type="region of interest" description="Disordered" evidence="11">
    <location>
        <begin position="471"/>
        <end position="493"/>
    </location>
</feature>
<feature type="region of interest" description="Disordered" evidence="11">
    <location>
        <begin position="864"/>
        <end position="884"/>
    </location>
</feature>
<name>A0AAN8G5J3_PATCE</name>
<dbReference type="GO" id="GO:0000122">
    <property type="term" value="P:negative regulation of transcription by RNA polymerase II"/>
    <property type="evidence" value="ECO:0007669"/>
    <property type="project" value="UniProtKB-ARBA"/>
</dbReference>
<dbReference type="PROSITE" id="PS50157">
    <property type="entry name" value="ZINC_FINGER_C2H2_2"/>
    <property type="match status" value="5"/>
</dbReference>
<dbReference type="InterPro" id="IPR013087">
    <property type="entry name" value="Znf_C2H2_type"/>
</dbReference>
<dbReference type="PROSITE" id="PS00028">
    <property type="entry name" value="ZINC_FINGER_C2H2_1"/>
    <property type="match status" value="2"/>
</dbReference>
<dbReference type="PANTHER" id="PTHR24379">
    <property type="entry name" value="KRAB AND ZINC FINGER DOMAIN-CONTAINING"/>
    <property type="match status" value="1"/>
</dbReference>
<evidence type="ECO:0000259" key="12">
    <source>
        <dbReference type="PROSITE" id="PS50157"/>
    </source>
</evidence>
<keyword evidence="3" id="KW-0217">Developmental protein</keyword>
<dbReference type="Pfam" id="PF00096">
    <property type="entry name" value="zf-C2H2"/>
    <property type="match status" value="1"/>
</dbReference>
<keyword evidence="7" id="KW-0862">Zinc</keyword>
<feature type="compositionally biased region" description="Polar residues" evidence="11">
    <location>
        <begin position="168"/>
        <end position="204"/>
    </location>
</feature>
<evidence type="ECO:0000256" key="1">
    <source>
        <dbReference type="ARBA" id="ARBA00004123"/>
    </source>
</evidence>
<evidence type="ECO:0000313" key="14">
    <source>
        <dbReference type="Proteomes" id="UP001347796"/>
    </source>
</evidence>
<reference evidence="13 14" key="1">
    <citation type="submission" date="2024-01" db="EMBL/GenBank/DDBJ databases">
        <title>The genome of the rayed Mediterranean limpet Patella caerulea (Linnaeus, 1758).</title>
        <authorList>
            <person name="Anh-Thu Weber A."/>
            <person name="Halstead-Nussloch G."/>
        </authorList>
    </citation>
    <scope>NUCLEOTIDE SEQUENCE [LARGE SCALE GENOMIC DNA]</scope>
    <source>
        <strain evidence="13">AATW-2023a</strain>
        <tissue evidence="13">Whole specimen</tissue>
    </source>
</reference>
<dbReference type="GO" id="GO:0008270">
    <property type="term" value="F:zinc ion binding"/>
    <property type="evidence" value="ECO:0007669"/>
    <property type="project" value="UniProtKB-KW"/>
</dbReference>
<dbReference type="InterPro" id="IPR036236">
    <property type="entry name" value="Znf_C2H2_sf"/>
</dbReference>
<feature type="compositionally biased region" description="Polar residues" evidence="11">
    <location>
        <begin position="739"/>
        <end position="755"/>
    </location>
</feature>
<dbReference type="PANTHER" id="PTHR24379:SF121">
    <property type="entry name" value="C2H2-TYPE DOMAIN-CONTAINING PROTEIN"/>
    <property type="match status" value="1"/>
</dbReference>
<comment type="similarity">
    <text evidence="2">Belongs to the hunchback C2H2-type zinc-finger protein family.</text>
</comment>
<dbReference type="GO" id="GO:0000977">
    <property type="term" value="F:RNA polymerase II transcription regulatory region sequence-specific DNA binding"/>
    <property type="evidence" value="ECO:0007669"/>
    <property type="project" value="UniProtKB-ARBA"/>
</dbReference>
<feature type="compositionally biased region" description="Low complexity" evidence="11">
    <location>
        <begin position="97"/>
        <end position="114"/>
    </location>
</feature>
<dbReference type="Proteomes" id="UP001347796">
    <property type="component" value="Unassembled WGS sequence"/>
</dbReference>
<feature type="compositionally biased region" description="Basic and acidic residues" evidence="11">
    <location>
        <begin position="678"/>
        <end position="693"/>
    </location>
</feature>
<evidence type="ECO:0000256" key="8">
    <source>
        <dbReference type="ARBA" id="ARBA00023125"/>
    </source>
</evidence>
<dbReference type="FunFam" id="3.30.160.60:FF:001301">
    <property type="entry name" value="Blast:Protein hunchback"/>
    <property type="match status" value="1"/>
</dbReference>
<sequence>MKDMSSYGDTDVLWPRSDAVSPKVADVIDRGMSATNEIKQERPHQFYPQSSVHLSPVPKEKDFKSYPHLNSTFNDNYKSASVAYNQQREADDNQQRPSASSPCYSESESCSQSPDFEDTSPRKSFHFGEKSESNFSYGEKTPEKSYPTTAEGSPNSVHPYGLKPTRSPGHSQSFNINDTPESSPLKSYHSQNHTATSSPESPYPNSAEKSKYSLDLSSQFPFGASFQRETLMHIKETLPASFPLPAIPQLNISPGSSSGFTNGDSNKYFCHLCSYAGDSKPDFDQHMSIHFEYSCPHCDYTSRTEGRLKRHIKDFHTDDNDPNGKNQRTMPGRPKVYRCKQCDYVATVKTDFWQHSRTHIKEDKILQCPRCPFVTEYKHHLEYHLRNHFGSKPFKCNKCNYSCVNKSMLNSHMKSHTNVYQYRCADCTYATKYCHSLKLHLRKYNHKPATVLNNDGSLPQGLDADLSGLSLLAKRGPPRGPRSTNKRDEPEYMSPMFPFPGRPGMMGMPSLPPGLNGAMMTPYWPLLNQMSGWNPHLPMAPNGMAPMSLQGRMLEAGPGGMGSVSCTLCSFTAESPEKLKGHLMKVHAAENQDLFNAYGISSDSLMEDAYKSKQNGLNGTKPDRPSSHSDMLHVRTDTGLETSKASPHSWPANTPTNHSSSTNISSRSLPELYNGSAKDQKIKEEPDILREMTLKFGSSQNNSPPSVDREGALDLTKPRSDSPPHHQYSTVKRPYPEQELSSSAENSINGETSIPNPRKRSRKGKAYKLDTLCLKLQDEKSPYESENESVESNGDGPAEMVSDSRGNEHVNPTGDGADSDGSNPLHINEDHYDNQPNEKTNGSSPNTISEFEKLQANLKYLNGESDENLRNGEMKESNGIEGQESPLDLLNSVYQNRRKPMSSALRRGAEVAWKILNDPASGEKALVNGDSLDVPPSPTEIGKKDSMNFTPSPTAKKQMKDFPFHRAESYECTFCDIAFRDCVMYTMHMGYHGYQNPYKCNMCGNISRDKVEFFLHIARTAHN</sequence>
<dbReference type="EMBL" id="JAZGQO010000018">
    <property type="protein sequence ID" value="KAK6168121.1"/>
    <property type="molecule type" value="Genomic_DNA"/>
</dbReference>
<feature type="domain" description="C2H2-type" evidence="12">
    <location>
        <begin position="394"/>
        <end position="421"/>
    </location>
</feature>
<feature type="domain" description="C2H2-type" evidence="12">
    <location>
        <begin position="366"/>
        <end position="393"/>
    </location>
</feature>
<evidence type="ECO:0000313" key="13">
    <source>
        <dbReference type="EMBL" id="KAK6168121.1"/>
    </source>
</evidence>
<feature type="region of interest" description="Disordered" evidence="11">
    <location>
        <begin position="31"/>
        <end position="210"/>
    </location>
</feature>
<feature type="compositionally biased region" description="Polar residues" evidence="11">
    <location>
        <begin position="146"/>
        <end position="156"/>
    </location>
</feature>
<dbReference type="Gene3D" id="3.30.160.60">
    <property type="entry name" value="Classic Zinc Finger"/>
    <property type="match status" value="4"/>
</dbReference>
<feature type="region of interest" description="Disordered" evidence="11">
    <location>
        <begin position="639"/>
        <end position="765"/>
    </location>
</feature>
<evidence type="ECO:0000256" key="9">
    <source>
        <dbReference type="ARBA" id="ARBA00023242"/>
    </source>
</evidence>
<dbReference type="AlphaFoldDB" id="A0AAN8G5J3"/>
<evidence type="ECO:0000256" key="2">
    <source>
        <dbReference type="ARBA" id="ARBA00007746"/>
    </source>
</evidence>
<keyword evidence="6 10" id="KW-0863">Zinc-finger</keyword>
<evidence type="ECO:0000256" key="6">
    <source>
        <dbReference type="ARBA" id="ARBA00022771"/>
    </source>
</evidence>
<evidence type="ECO:0000256" key="10">
    <source>
        <dbReference type="PROSITE-ProRule" id="PRU00042"/>
    </source>
</evidence>
<keyword evidence="14" id="KW-1185">Reference proteome</keyword>
<evidence type="ECO:0000256" key="7">
    <source>
        <dbReference type="ARBA" id="ARBA00022833"/>
    </source>
</evidence>
<dbReference type="SUPFAM" id="SSF57667">
    <property type="entry name" value="beta-beta-alpha zinc fingers"/>
    <property type="match status" value="3"/>
</dbReference>
<feature type="compositionally biased region" description="Polar residues" evidence="11">
    <location>
        <begin position="696"/>
        <end position="705"/>
    </location>
</feature>
<feature type="compositionally biased region" description="Basic and acidic residues" evidence="11">
    <location>
        <begin position="707"/>
        <end position="724"/>
    </location>
</feature>
<dbReference type="SMART" id="SM00355">
    <property type="entry name" value="ZnF_C2H2"/>
    <property type="match status" value="9"/>
</dbReference>
<feature type="domain" description="C2H2-type" evidence="12">
    <location>
        <begin position="293"/>
        <end position="321"/>
    </location>
</feature>
<keyword evidence="5" id="KW-0677">Repeat</keyword>
<feature type="compositionally biased region" description="Low complexity" evidence="11">
    <location>
        <begin position="653"/>
        <end position="668"/>
    </location>
</feature>
<keyword evidence="9" id="KW-0539">Nucleus</keyword>
<keyword evidence="8" id="KW-0238">DNA-binding</keyword>
<comment type="subcellular location">
    <subcellularLocation>
        <location evidence="1">Nucleus</location>
    </subcellularLocation>
</comment>
<evidence type="ECO:0000256" key="3">
    <source>
        <dbReference type="ARBA" id="ARBA00022473"/>
    </source>
</evidence>
<feature type="compositionally biased region" description="Polar residues" evidence="11">
    <location>
        <begin position="834"/>
        <end position="847"/>
    </location>
</feature>